<name>X0ZKR3_9ZZZZ</name>
<dbReference type="SUPFAM" id="SSF52540">
    <property type="entry name" value="P-loop containing nucleoside triphosphate hydrolases"/>
    <property type="match status" value="1"/>
</dbReference>
<evidence type="ECO:0000256" key="2">
    <source>
        <dbReference type="ARBA" id="ARBA00022741"/>
    </source>
</evidence>
<dbReference type="InterPro" id="IPR017871">
    <property type="entry name" value="ABC_transporter-like_CS"/>
</dbReference>
<feature type="domain" description="ABC transporter" evidence="4">
    <location>
        <begin position="6"/>
        <end position="248"/>
    </location>
</feature>
<dbReference type="PROSITE" id="PS50893">
    <property type="entry name" value="ABC_TRANSPORTER_2"/>
    <property type="match status" value="1"/>
</dbReference>
<dbReference type="AlphaFoldDB" id="X0ZKR3"/>
<dbReference type="SMART" id="SM00382">
    <property type="entry name" value="AAA"/>
    <property type="match status" value="1"/>
</dbReference>
<gene>
    <name evidence="5" type="ORF">S01H4_04013</name>
</gene>
<dbReference type="InterPro" id="IPR027417">
    <property type="entry name" value="P-loop_NTPase"/>
</dbReference>
<reference evidence="5" key="1">
    <citation type="journal article" date="2014" name="Front. Microbiol.">
        <title>High frequency of phylogenetically diverse reductive dehalogenase-homologous genes in deep subseafloor sedimentary metagenomes.</title>
        <authorList>
            <person name="Kawai M."/>
            <person name="Futagami T."/>
            <person name="Toyoda A."/>
            <person name="Takaki Y."/>
            <person name="Nishi S."/>
            <person name="Hori S."/>
            <person name="Arai W."/>
            <person name="Tsubouchi T."/>
            <person name="Morono Y."/>
            <person name="Uchiyama I."/>
            <person name="Ito T."/>
            <person name="Fujiyama A."/>
            <person name="Inagaki F."/>
            <person name="Takami H."/>
        </authorList>
    </citation>
    <scope>NUCLEOTIDE SEQUENCE</scope>
    <source>
        <strain evidence="5">Expedition CK06-06</strain>
    </source>
</reference>
<proteinExistence type="predicted"/>
<dbReference type="InterPro" id="IPR003593">
    <property type="entry name" value="AAA+_ATPase"/>
</dbReference>
<evidence type="ECO:0000259" key="4">
    <source>
        <dbReference type="PROSITE" id="PS50893"/>
    </source>
</evidence>
<dbReference type="FunFam" id="3.40.50.300:FF:000421">
    <property type="entry name" value="Branched-chain amino acid ABC transporter ATP-binding protein"/>
    <property type="match status" value="1"/>
</dbReference>
<dbReference type="GO" id="GO:0016887">
    <property type="term" value="F:ATP hydrolysis activity"/>
    <property type="evidence" value="ECO:0007669"/>
    <property type="project" value="InterPro"/>
</dbReference>
<protein>
    <recommendedName>
        <fullName evidence="4">ABC transporter domain-containing protein</fullName>
    </recommendedName>
</protein>
<dbReference type="InterPro" id="IPR051120">
    <property type="entry name" value="ABC_AA/LPS_Transport"/>
</dbReference>
<dbReference type="Gene3D" id="3.40.50.300">
    <property type="entry name" value="P-loop containing nucleotide triphosphate hydrolases"/>
    <property type="match status" value="1"/>
</dbReference>
<dbReference type="Pfam" id="PF00005">
    <property type="entry name" value="ABC_tran"/>
    <property type="match status" value="1"/>
</dbReference>
<keyword evidence="2" id="KW-0547">Nucleotide-binding</keyword>
<dbReference type="PROSITE" id="PS00211">
    <property type="entry name" value="ABC_TRANSPORTER_1"/>
    <property type="match status" value="1"/>
</dbReference>
<dbReference type="InterPro" id="IPR032823">
    <property type="entry name" value="BCA_ABC_TP_C"/>
</dbReference>
<comment type="caution">
    <text evidence="5">The sequence shown here is derived from an EMBL/GenBank/DDBJ whole genome shotgun (WGS) entry which is preliminary data.</text>
</comment>
<evidence type="ECO:0000256" key="1">
    <source>
        <dbReference type="ARBA" id="ARBA00022448"/>
    </source>
</evidence>
<evidence type="ECO:0000256" key="3">
    <source>
        <dbReference type="ARBA" id="ARBA00022840"/>
    </source>
</evidence>
<accession>X0ZKR3</accession>
<dbReference type="GO" id="GO:0005886">
    <property type="term" value="C:plasma membrane"/>
    <property type="evidence" value="ECO:0007669"/>
    <property type="project" value="TreeGrafter"/>
</dbReference>
<keyword evidence="3" id="KW-0067">ATP-binding</keyword>
<evidence type="ECO:0000313" key="5">
    <source>
        <dbReference type="EMBL" id="GAG60943.1"/>
    </source>
</evidence>
<keyword evidence="1" id="KW-0813">Transport</keyword>
<dbReference type="PANTHER" id="PTHR45772:SF9">
    <property type="entry name" value="CONSERVED COMPONENT OF ABC TRANSPORTER FOR NATURAL AMINO ACIDS"/>
    <property type="match status" value="1"/>
</dbReference>
<dbReference type="GO" id="GO:0005524">
    <property type="term" value="F:ATP binding"/>
    <property type="evidence" value="ECO:0007669"/>
    <property type="project" value="UniProtKB-KW"/>
</dbReference>
<organism evidence="5">
    <name type="scientific">marine sediment metagenome</name>
    <dbReference type="NCBI Taxonomy" id="412755"/>
    <lineage>
        <taxon>unclassified sequences</taxon>
        <taxon>metagenomes</taxon>
        <taxon>ecological metagenomes</taxon>
    </lineage>
</organism>
<sequence>MPKKCLEVKSLIKRFGGLTALDGVDLHVDEEEIVGLIGPNGSGKTTLFNCITGLLKPDNGEISLREEDITGKSPHEVIQKGISRTFQITKVFPELTVKENMLVSVCHKGESKIGSLYKKNAENEIEKSSELIDFVGISKLSNELGGELSYGQQKLLELASALMQNPNVILLDEPTAGVNPNLINKIIDRIVEANKEFGITFFVIEHNMDVVMEISKRMYALAGGKILREGSPEEVRNDPAVLEAYFGD</sequence>
<dbReference type="PANTHER" id="PTHR45772">
    <property type="entry name" value="CONSERVED COMPONENT OF ABC TRANSPORTER FOR NATURAL AMINO ACIDS-RELATED"/>
    <property type="match status" value="1"/>
</dbReference>
<dbReference type="InterPro" id="IPR003439">
    <property type="entry name" value="ABC_transporter-like_ATP-bd"/>
</dbReference>
<dbReference type="EMBL" id="BART01001036">
    <property type="protein sequence ID" value="GAG60943.1"/>
    <property type="molecule type" value="Genomic_DNA"/>
</dbReference>
<dbReference type="Pfam" id="PF12399">
    <property type="entry name" value="BCA_ABC_TP_C"/>
    <property type="match status" value="1"/>
</dbReference>
<dbReference type="CDD" id="cd03219">
    <property type="entry name" value="ABC_Mj1267_LivG_branched"/>
    <property type="match status" value="1"/>
</dbReference>